<sequence length="93" mass="10188">MPANGLQQAHNHFYFGTLHDIPNLPSGPQAALSTALSNSYLTIEKIGTALAINDDEPDPRNELRVKIRNALMAIVAGERAEAAIYQKQMDKET</sequence>
<protein>
    <submittedName>
        <fullName evidence="1">Uncharacterized protein</fullName>
    </submittedName>
</protein>
<dbReference type="HOGENOM" id="CLU_2398595_0_0_6"/>
<dbReference type="RefSeq" id="WP_015487899.1">
    <property type="nucleotide sequence ID" value="NC_020888.1"/>
</dbReference>
<dbReference type="GeneID" id="79177547"/>
<reference evidence="1 2" key="1">
    <citation type="journal article" date="2013" name="Genome Announc.">
        <title>Genome Sequence of Thalassolituus oleivorans MIL-1 (DSM 14913T).</title>
        <authorList>
            <person name="Golyshin P.N."/>
            <person name="Werner J."/>
            <person name="Chernikova T.N."/>
            <person name="Tran H."/>
            <person name="Ferrer M."/>
            <person name="Yakimov M.M."/>
            <person name="Teeling H."/>
            <person name="Golyshina O.V."/>
        </authorList>
    </citation>
    <scope>NUCLEOTIDE SEQUENCE [LARGE SCALE GENOMIC DNA]</scope>
    <source>
        <strain evidence="1 2">MIL-1</strain>
    </source>
</reference>
<evidence type="ECO:0000313" key="1">
    <source>
        <dbReference type="EMBL" id="CCU73184.1"/>
    </source>
</evidence>
<accession>M5DUG9</accession>
<dbReference type="Proteomes" id="UP000011866">
    <property type="component" value="Chromosome"/>
</dbReference>
<name>M5DUG9_9GAMM</name>
<dbReference type="AlphaFoldDB" id="M5DUG9"/>
<dbReference type="EMBL" id="HF680312">
    <property type="protein sequence ID" value="CCU73184.1"/>
    <property type="molecule type" value="Genomic_DNA"/>
</dbReference>
<proteinExistence type="predicted"/>
<keyword evidence="2" id="KW-1185">Reference proteome</keyword>
<organism evidence="1 2">
    <name type="scientific">Thalassolituus oleivorans MIL-1</name>
    <dbReference type="NCBI Taxonomy" id="1298593"/>
    <lineage>
        <taxon>Bacteria</taxon>
        <taxon>Pseudomonadati</taxon>
        <taxon>Pseudomonadota</taxon>
        <taxon>Gammaproteobacteria</taxon>
        <taxon>Oceanospirillales</taxon>
        <taxon>Oceanospirillaceae</taxon>
        <taxon>Thalassolituus</taxon>
    </lineage>
</organism>
<dbReference type="KEGG" id="tol:TOL_2788"/>
<gene>
    <name evidence="1" type="ORF">TOL_2788</name>
</gene>
<evidence type="ECO:0000313" key="2">
    <source>
        <dbReference type="Proteomes" id="UP000011866"/>
    </source>
</evidence>